<dbReference type="Proteomes" id="UP000805649">
    <property type="component" value="Unassembled WGS sequence"/>
</dbReference>
<proteinExistence type="predicted"/>
<evidence type="ECO:0000313" key="1">
    <source>
        <dbReference type="EMBL" id="KAL0935460.1"/>
    </source>
</evidence>
<protein>
    <submittedName>
        <fullName evidence="1">Uncharacterized protein</fullName>
    </submittedName>
</protein>
<evidence type="ECO:0000313" key="2">
    <source>
        <dbReference type="Proteomes" id="UP000805649"/>
    </source>
</evidence>
<accession>A0ACC3YU89</accession>
<dbReference type="EMBL" id="VUJX02000006">
    <property type="protein sequence ID" value="KAL0935460.1"/>
    <property type="molecule type" value="Genomic_DNA"/>
</dbReference>
<reference evidence="1 2" key="1">
    <citation type="journal article" date="2020" name="Phytopathology">
        <title>Genome Sequence Resources of Colletotrichum truncatum, C. plurivorum, C. musicola, and C. sojae: Four Species Pathogenic to Soybean (Glycine max).</title>
        <authorList>
            <person name="Rogerio F."/>
            <person name="Boufleur T.R."/>
            <person name="Ciampi-Guillardi M."/>
            <person name="Sukno S.A."/>
            <person name="Thon M.R."/>
            <person name="Massola Junior N.S."/>
            <person name="Baroncelli R."/>
        </authorList>
    </citation>
    <scope>NUCLEOTIDE SEQUENCE [LARGE SCALE GENOMIC DNA]</scope>
    <source>
        <strain evidence="1 2">CMES1059</strain>
    </source>
</reference>
<gene>
    <name evidence="1" type="ORF">CTRU02_210051</name>
</gene>
<keyword evidence="2" id="KW-1185">Reference proteome</keyword>
<organism evidence="1 2">
    <name type="scientific">Colletotrichum truncatum</name>
    <name type="common">Anthracnose fungus</name>
    <name type="synonym">Colletotrichum capsici</name>
    <dbReference type="NCBI Taxonomy" id="5467"/>
    <lineage>
        <taxon>Eukaryota</taxon>
        <taxon>Fungi</taxon>
        <taxon>Dikarya</taxon>
        <taxon>Ascomycota</taxon>
        <taxon>Pezizomycotina</taxon>
        <taxon>Sordariomycetes</taxon>
        <taxon>Hypocreomycetidae</taxon>
        <taxon>Glomerellales</taxon>
        <taxon>Glomerellaceae</taxon>
        <taxon>Colletotrichum</taxon>
        <taxon>Colletotrichum truncatum species complex</taxon>
    </lineage>
</organism>
<comment type="caution">
    <text evidence="1">The sequence shown here is derived from an EMBL/GenBank/DDBJ whole genome shotgun (WGS) entry which is preliminary data.</text>
</comment>
<sequence>MKVSSILATLGLLSTAAANFMDTCMECGIGGGPGTPDPYLVCMCRRNNGNYERSQINLSRCITNANGRLVAQANGGFGGSCFGTSIANSWTLRSKCNTIGGGRVDTSIDLYWVPIDNFNGDLRCYGLN</sequence>
<name>A0ACC3YU89_COLTU</name>